<keyword evidence="2" id="KW-1185">Reference proteome</keyword>
<sequence>MVCEIYELYFGVVFNLPNVIFTKGVEHHADSDYVGVPRADEFCGVDCVCTAVDDLLVHGGGIQHLVPRWVVVGAKSGGFVIHLSSGVAGFTAAYWGEQRPGEVPAQQYPADGARGGATVDGMDGIQRWGPMRDKHSRVSGRPQHPPVHPTILLTRLILDILSPPSSGPPKA</sequence>
<evidence type="ECO:0000313" key="2">
    <source>
        <dbReference type="Proteomes" id="UP000585474"/>
    </source>
</evidence>
<protein>
    <submittedName>
        <fullName evidence="1">Ammonium transporter 2</fullName>
    </submittedName>
</protein>
<comment type="caution">
    <text evidence="1">The sequence shown here is derived from an EMBL/GenBank/DDBJ whole genome shotgun (WGS) entry which is preliminary data.</text>
</comment>
<gene>
    <name evidence="1" type="ORF">Acr_23g0019770</name>
</gene>
<dbReference type="Proteomes" id="UP000585474">
    <property type="component" value="Unassembled WGS sequence"/>
</dbReference>
<evidence type="ECO:0000313" key="1">
    <source>
        <dbReference type="EMBL" id="GFZ13592.1"/>
    </source>
</evidence>
<organism evidence="1 2">
    <name type="scientific">Actinidia rufa</name>
    <dbReference type="NCBI Taxonomy" id="165716"/>
    <lineage>
        <taxon>Eukaryota</taxon>
        <taxon>Viridiplantae</taxon>
        <taxon>Streptophyta</taxon>
        <taxon>Embryophyta</taxon>
        <taxon>Tracheophyta</taxon>
        <taxon>Spermatophyta</taxon>
        <taxon>Magnoliopsida</taxon>
        <taxon>eudicotyledons</taxon>
        <taxon>Gunneridae</taxon>
        <taxon>Pentapetalae</taxon>
        <taxon>asterids</taxon>
        <taxon>Ericales</taxon>
        <taxon>Actinidiaceae</taxon>
        <taxon>Actinidia</taxon>
    </lineage>
</organism>
<accession>A0A7J0GS16</accession>
<dbReference type="EMBL" id="BJWL01000023">
    <property type="protein sequence ID" value="GFZ13592.1"/>
    <property type="molecule type" value="Genomic_DNA"/>
</dbReference>
<proteinExistence type="predicted"/>
<reference evidence="1 2" key="1">
    <citation type="submission" date="2019-07" db="EMBL/GenBank/DDBJ databases">
        <title>De Novo Assembly of kiwifruit Actinidia rufa.</title>
        <authorList>
            <person name="Sugita-Konishi S."/>
            <person name="Sato K."/>
            <person name="Mori E."/>
            <person name="Abe Y."/>
            <person name="Kisaki G."/>
            <person name="Hamano K."/>
            <person name="Suezawa K."/>
            <person name="Otani M."/>
            <person name="Fukuda T."/>
            <person name="Manabe T."/>
            <person name="Gomi K."/>
            <person name="Tabuchi M."/>
            <person name="Akimitsu K."/>
            <person name="Kataoka I."/>
        </authorList>
    </citation>
    <scope>NUCLEOTIDE SEQUENCE [LARGE SCALE GENOMIC DNA]</scope>
    <source>
        <strain evidence="2">cv. Fuchu</strain>
    </source>
</reference>
<name>A0A7J0GS16_9ERIC</name>
<dbReference type="AlphaFoldDB" id="A0A7J0GS16"/>
<dbReference type="OrthoDB" id="10625150at2759"/>